<accession>A0A653KWP4</accession>
<sequence length="259" mass="30216">MTTDIINNEQLSDLLFDHAEQLDMDSDYWFRLRGQSINPMIDAVTPLLGLVQRVRLLSRYDRVPELYQRVVTEIQAIEQELMAQGYENGVVLSFRYILCTFIDEAVMGRDWGSQSEWSQHSLLARFHNETWGGEKVFVLLSRLQEDPVRYRDILEFIYLCLCLGFEGRYKVMSQGRDEFERIVKQLHKQLSLERGGEAPSVFHLDLGQQASRYQLRKQVSLRTLFMGGALILAIIFGLYHHQLNNQTQDVLRQLGELLK</sequence>
<dbReference type="InterPro" id="IPR038522">
    <property type="entry name" value="T4/T6SS_DotU_sf"/>
</dbReference>
<accession>A0A0T6PF91</accession>
<feature type="domain" description="Type IV / VI secretion system DotU" evidence="2">
    <location>
        <begin position="39"/>
        <end position="241"/>
    </location>
</feature>
<name>A0A0T6PF91_AERVE</name>
<evidence type="ECO:0000259" key="2">
    <source>
        <dbReference type="Pfam" id="PF09850"/>
    </source>
</evidence>
<dbReference type="AlphaFoldDB" id="A0A0T6PF91"/>
<dbReference type="SMR" id="A0A0T6PF91"/>
<reference evidence="3 4" key="1">
    <citation type="submission" date="2019-10" db="EMBL/GenBank/DDBJ databases">
        <authorList>
            <person name="Karimi E."/>
        </authorList>
    </citation>
    <scope>NUCLEOTIDE SEQUENCE [LARGE SCALE GENOMIC DNA]</scope>
    <source>
        <strain evidence="3">Aeromonas sp. 8C</strain>
    </source>
</reference>
<keyword evidence="1" id="KW-0472">Membrane</keyword>
<keyword evidence="1" id="KW-1133">Transmembrane helix</keyword>
<gene>
    <name evidence="3" type="ORF">AERO8C_150084</name>
</gene>
<dbReference type="NCBIfam" id="NF038228">
    <property type="entry name" value="IcmH_DotU_IVB"/>
    <property type="match status" value="1"/>
</dbReference>
<evidence type="ECO:0000313" key="4">
    <source>
        <dbReference type="Proteomes" id="UP000439123"/>
    </source>
</evidence>
<dbReference type="PANTHER" id="PTHR38033">
    <property type="entry name" value="MEMBRANE PROTEIN-RELATED"/>
    <property type="match status" value="1"/>
</dbReference>
<feature type="transmembrane region" description="Helical" evidence="1">
    <location>
        <begin position="219"/>
        <end position="239"/>
    </location>
</feature>
<evidence type="ECO:0000313" key="3">
    <source>
        <dbReference type="EMBL" id="VXA83241.1"/>
    </source>
</evidence>
<dbReference type="KEGG" id="avo:AMS64_11285"/>
<proteinExistence type="predicted"/>
<dbReference type="RefSeq" id="WP_019444943.1">
    <property type="nucleotide sequence ID" value="NZ_CAAKNJ010000038.1"/>
</dbReference>
<dbReference type="InterPro" id="IPR017732">
    <property type="entry name" value="T4/T6SS_DotU"/>
</dbReference>
<evidence type="ECO:0000256" key="1">
    <source>
        <dbReference type="SAM" id="Phobius"/>
    </source>
</evidence>
<organism evidence="3 4">
    <name type="scientific">Aeromonas veronii</name>
    <dbReference type="NCBI Taxonomy" id="654"/>
    <lineage>
        <taxon>Bacteria</taxon>
        <taxon>Pseudomonadati</taxon>
        <taxon>Pseudomonadota</taxon>
        <taxon>Gammaproteobacteria</taxon>
        <taxon>Aeromonadales</taxon>
        <taxon>Aeromonadaceae</taxon>
        <taxon>Aeromonas</taxon>
    </lineage>
</organism>
<keyword evidence="1" id="KW-0812">Transmembrane</keyword>
<protein>
    <submittedName>
        <fullName evidence="3">Type IV secretion protein DotU</fullName>
    </submittedName>
</protein>
<dbReference type="Proteomes" id="UP000439123">
    <property type="component" value="Unassembled WGS sequence"/>
</dbReference>
<dbReference type="Pfam" id="PF09850">
    <property type="entry name" value="DotU"/>
    <property type="match status" value="1"/>
</dbReference>
<dbReference type="NCBIfam" id="TIGR03349">
    <property type="entry name" value="IV_VI_DotU"/>
    <property type="match status" value="1"/>
</dbReference>
<dbReference type="EMBL" id="CABWLC010000007">
    <property type="protein sequence ID" value="VXA83241.1"/>
    <property type="molecule type" value="Genomic_DNA"/>
</dbReference>
<dbReference type="Gene3D" id="1.25.40.590">
    <property type="entry name" value="Type IV / VI secretion system, DotU"/>
    <property type="match status" value="1"/>
</dbReference>
<dbReference type="PANTHER" id="PTHR38033:SF1">
    <property type="entry name" value="DOTU FAMILY TYPE IV_VI SECRETION SYSTEM PROTEIN"/>
    <property type="match status" value="1"/>
</dbReference>